<dbReference type="GO" id="GO:0016020">
    <property type="term" value="C:membrane"/>
    <property type="evidence" value="ECO:0007669"/>
    <property type="project" value="UniProtKB-SubCell"/>
</dbReference>
<dbReference type="GO" id="GO:0003841">
    <property type="term" value="F:1-acylglycerol-3-phosphate O-acyltransferase activity"/>
    <property type="evidence" value="ECO:0007669"/>
    <property type="project" value="TreeGrafter"/>
</dbReference>
<keyword evidence="4 7" id="KW-1133">Transmembrane helix</keyword>
<feature type="transmembrane region" description="Helical" evidence="7">
    <location>
        <begin position="543"/>
        <end position="561"/>
    </location>
</feature>
<dbReference type="Pfam" id="PF03062">
    <property type="entry name" value="MBOAT"/>
    <property type="match status" value="1"/>
</dbReference>
<evidence type="ECO:0000256" key="1">
    <source>
        <dbReference type="ARBA" id="ARBA00004141"/>
    </source>
</evidence>
<gene>
    <name evidence="8" type="primary">ale1</name>
    <name evidence="8" type="ORF">OC846_005586</name>
</gene>
<keyword evidence="5 7" id="KW-0472">Membrane</keyword>
<keyword evidence="6 8" id="KW-0012">Acyltransferase</keyword>
<dbReference type="InterPro" id="IPR049941">
    <property type="entry name" value="LPLAT_7/PORCN-like"/>
</dbReference>
<dbReference type="Proteomes" id="UP001176517">
    <property type="component" value="Unassembled WGS sequence"/>
</dbReference>
<reference evidence="8" key="1">
    <citation type="journal article" date="2023" name="PhytoFront">
        <title>Draft Genome Resources of Seven Strains of Tilletia horrida, Causal Agent of Kernel Smut of Rice.</title>
        <authorList>
            <person name="Khanal S."/>
            <person name="Antony Babu S."/>
            <person name="Zhou X.G."/>
        </authorList>
    </citation>
    <scope>NUCLEOTIDE SEQUENCE</scope>
    <source>
        <strain evidence="8">TX6</strain>
    </source>
</reference>
<dbReference type="PANTHER" id="PTHR13906:SF4">
    <property type="entry name" value="LYSOPHOSPHOLIPID ACYLTRANSFERASE 6"/>
    <property type="match status" value="1"/>
</dbReference>
<proteinExistence type="predicted"/>
<organism evidence="8 9">
    <name type="scientific">Tilletia horrida</name>
    <dbReference type="NCBI Taxonomy" id="155126"/>
    <lineage>
        <taxon>Eukaryota</taxon>
        <taxon>Fungi</taxon>
        <taxon>Dikarya</taxon>
        <taxon>Basidiomycota</taxon>
        <taxon>Ustilaginomycotina</taxon>
        <taxon>Exobasidiomycetes</taxon>
        <taxon>Tilletiales</taxon>
        <taxon>Tilletiaceae</taxon>
        <taxon>Tilletia</taxon>
    </lineage>
</organism>
<dbReference type="EMBL" id="JAPDMZ010000222">
    <property type="protein sequence ID" value="KAK0545649.1"/>
    <property type="molecule type" value="Genomic_DNA"/>
</dbReference>
<evidence type="ECO:0000256" key="5">
    <source>
        <dbReference type="ARBA" id="ARBA00023136"/>
    </source>
</evidence>
<sequence>MSLTSTPSHPANLLFSSAKTNNYTPSLFSAFSARPQLLSRSPFALSTMLDSAFNRLSELSGTPPDYVRLFTLFLASYPLALPLSSLNPTQKHLYSLAITTVFLGPIMNLWSGYAQLIGTSLATYFIAKNKIGGKRMPWIVMFLQMGHLICNHLARELNGVPLTTIEITAMQMVLTMNLTTFAWDIFDGQSRTEEQCDAQQKESRIVQFPSLLEFAGYVSYFPGVLIGPSTRFNDYIAWARGDLYARARAADPAAEQAAQAKGAKVIKRTPPPSGRFPAAAKELLIGIVATALFSMFGATYTYEKLILPASQGGFADRSVLAKIGLMQVAGLAARLKYYGIWSLTNGACVLSGLAYNGVKPNGREKWDRCRNIDIVHIEFANNWKELLDAWNQNTNIWLRNNVYKRVAKPGKKPGFKSTMLTFLTSAFWHGIAPGYYLTFVLGGLNQSVARTLRRHARPFFFSDPRAPNPSLRAAVVAKSGKAAGTNGKTAPTAAKESRPTRYTPAQWLYSVASIAVVQLTLNFTVAPFMLLSVSNSIKAWNGVGWYGAVMTVGTLLAFRFGGLGRVLDQQSGVAAAKKKKAAEEAAAAADGGAKTNKKDLRVLDGETVESAVQEGAQAVQETLEESKKDR</sequence>
<feature type="transmembrane region" description="Helical" evidence="7">
    <location>
        <begin position="507"/>
        <end position="531"/>
    </location>
</feature>
<evidence type="ECO:0000313" key="8">
    <source>
        <dbReference type="EMBL" id="KAK0545649.1"/>
    </source>
</evidence>
<dbReference type="PANTHER" id="PTHR13906">
    <property type="entry name" value="PORCUPINE"/>
    <property type="match status" value="1"/>
</dbReference>
<comment type="subcellular location">
    <subcellularLocation>
        <location evidence="1">Membrane</location>
        <topology evidence="1">Multi-pass membrane protein</topology>
    </subcellularLocation>
</comment>
<dbReference type="InterPro" id="IPR004299">
    <property type="entry name" value="MBOAT_fam"/>
</dbReference>
<dbReference type="GO" id="GO:0005783">
    <property type="term" value="C:endoplasmic reticulum"/>
    <property type="evidence" value="ECO:0007669"/>
    <property type="project" value="TreeGrafter"/>
</dbReference>
<name>A0AAN6GMQ1_9BASI</name>
<accession>A0AAN6GMQ1</accession>
<protein>
    <submittedName>
        <fullName evidence="8">Lysophospholipid acyltransferase</fullName>
    </submittedName>
</protein>
<dbReference type="GO" id="GO:0047184">
    <property type="term" value="F:1-acylglycerophosphocholine O-acyltransferase activity"/>
    <property type="evidence" value="ECO:0007669"/>
    <property type="project" value="TreeGrafter"/>
</dbReference>
<evidence type="ECO:0000256" key="6">
    <source>
        <dbReference type="ARBA" id="ARBA00023315"/>
    </source>
</evidence>
<dbReference type="GO" id="GO:0046474">
    <property type="term" value="P:glycerophospholipid biosynthetic process"/>
    <property type="evidence" value="ECO:0007669"/>
    <property type="project" value="TreeGrafter"/>
</dbReference>
<dbReference type="GO" id="GO:0030258">
    <property type="term" value="P:lipid modification"/>
    <property type="evidence" value="ECO:0007669"/>
    <property type="project" value="TreeGrafter"/>
</dbReference>
<evidence type="ECO:0000256" key="3">
    <source>
        <dbReference type="ARBA" id="ARBA00022692"/>
    </source>
</evidence>
<evidence type="ECO:0000256" key="4">
    <source>
        <dbReference type="ARBA" id="ARBA00022989"/>
    </source>
</evidence>
<keyword evidence="2" id="KW-0808">Transferase</keyword>
<keyword evidence="3 7" id="KW-0812">Transmembrane</keyword>
<comment type="caution">
    <text evidence="8">The sequence shown here is derived from an EMBL/GenBank/DDBJ whole genome shotgun (WGS) entry which is preliminary data.</text>
</comment>
<evidence type="ECO:0000256" key="7">
    <source>
        <dbReference type="SAM" id="Phobius"/>
    </source>
</evidence>
<evidence type="ECO:0000313" key="9">
    <source>
        <dbReference type="Proteomes" id="UP001176517"/>
    </source>
</evidence>
<keyword evidence="9" id="KW-1185">Reference proteome</keyword>
<dbReference type="AlphaFoldDB" id="A0AAN6GMQ1"/>
<evidence type="ECO:0000256" key="2">
    <source>
        <dbReference type="ARBA" id="ARBA00022679"/>
    </source>
</evidence>